<reference evidence="2" key="2">
    <citation type="submission" date="2021-08" db="EMBL/GenBank/DDBJ databases">
        <authorList>
            <person name="Gostincar C."/>
            <person name="Sun X."/>
            <person name="Song Z."/>
            <person name="Gunde-Cimerman N."/>
        </authorList>
    </citation>
    <scope>NUCLEOTIDE SEQUENCE</scope>
    <source>
        <strain evidence="2">EXF-8016</strain>
    </source>
</reference>
<feature type="transmembrane region" description="Helical" evidence="1">
    <location>
        <begin position="12"/>
        <end position="31"/>
    </location>
</feature>
<gene>
    <name evidence="2" type="ORF">KCV03_g4691</name>
</gene>
<protein>
    <submittedName>
        <fullName evidence="2">Uncharacterized protein</fullName>
    </submittedName>
</protein>
<keyword evidence="1" id="KW-0812">Transmembrane</keyword>
<comment type="caution">
    <text evidence="2">The sequence shown here is derived from an EMBL/GenBank/DDBJ whole genome shotgun (WGS) entry which is preliminary data.</text>
</comment>
<dbReference type="OrthoDB" id="3905563at2759"/>
<evidence type="ECO:0000313" key="2">
    <source>
        <dbReference type="EMBL" id="KAH0222348.1"/>
    </source>
</evidence>
<evidence type="ECO:0000256" key="1">
    <source>
        <dbReference type="SAM" id="Phobius"/>
    </source>
</evidence>
<organism evidence="2 3">
    <name type="scientific">Aureobasidium melanogenum</name>
    <name type="common">Aureobasidium pullulans var. melanogenum</name>
    <dbReference type="NCBI Taxonomy" id="46634"/>
    <lineage>
        <taxon>Eukaryota</taxon>
        <taxon>Fungi</taxon>
        <taxon>Dikarya</taxon>
        <taxon>Ascomycota</taxon>
        <taxon>Pezizomycotina</taxon>
        <taxon>Dothideomycetes</taxon>
        <taxon>Dothideomycetidae</taxon>
        <taxon>Dothideales</taxon>
        <taxon>Saccotheciaceae</taxon>
        <taxon>Aureobasidium</taxon>
    </lineage>
</organism>
<proteinExistence type="predicted"/>
<reference evidence="2" key="1">
    <citation type="journal article" date="2021" name="J Fungi (Basel)">
        <title>Virulence traits and population genomics of the black yeast Aureobasidium melanogenum.</title>
        <authorList>
            <person name="Cernosa A."/>
            <person name="Sun X."/>
            <person name="Gostincar C."/>
            <person name="Fang C."/>
            <person name="Gunde-Cimerman N."/>
            <person name="Song Z."/>
        </authorList>
    </citation>
    <scope>NUCLEOTIDE SEQUENCE</scope>
    <source>
        <strain evidence="2">EXF-8016</strain>
    </source>
</reference>
<dbReference type="AlphaFoldDB" id="A0A9P8GGL4"/>
<feature type="non-terminal residue" evidence="2">
    <location>
        <position position="1"/>
    </location>
</feature>
<accession>A0A9P8GGL4</accession>
<keyword evidence="1" id="KW-0472">Membrane</keyword>
<dbReference type="Proteomes" id="UP000767238">
    <property type="component" value="Unassembled WGS sequence"/>
</dbReference>
<dbReference type="EMBL" id="JAHFYH010000028">
    <property type="protein sequence ID" value="KAH0222348.1"/>
    <property type="molecule type" value="Genomic_DNA"/>
</dbReference>
<name>A0A9P8GGL4_AURME</name>
<feature type="transmembrane region" description="Helical" evidence="1">
    <location>
        <begin position="38"/>
        <end position="61"/>
    </location>
</feature>
<keyword evidence="1" id="KW-1133">Transmembrane helix</keyword>
<evidence type="ECO:0000313" key="3">
    <source>
        <dbReference type="Proteomes" id="UP000767238"/>
    </source>
</evidence>
<sequence length="95" mass="10521">MAPWYQPLKSPFFLSGVIINAMLAFFLLWAARNHSPRVWLPIAIAMIGVGTFQAAFVLVSLCLEEPPAPIIINIPLVELEPVDNSSSDEDNNNEQ</sequence>